<dbReference type="PATRIC" id="fig|1618.3.peg.264"/>
<dbReference type="GO" id="GO:0016740">
    <property type="term" value="F:transferase activity"/>
    <property type="evidence" value="ECO:0007669"/>
    <property type="project" value="UniProtKB-KW"/>
</dbReference>
<evidence type="ECO:0000256" key="3">
    <source>
        <dbReference type="ARBA" id="ARBA00022679"/>
    </source>
</evidence>
<dbReference type="SUPFAM" id="SSF46973">
    <property type="entry name" value="Enzyme IIa from lactose specific PTS, IIa-lac"/>
    <property type="match status" value="1"/>
</dbReference>
<reference evidence="8 9" key="1">
    <citation type="journal article" date="2015" name="Genome Announc.">
        <title>Expanding the biotechnology potential of lactobacilli through comparative genomics of 213 strains and associated genera.</title>
        <authorList>
            <person name="Sun Z."/>
            <person name="Harris H.M."/>
            <person name="McCann A."/>
            <person name="Guo C."/>
            <person name="Argimon S."/>
            <person name="Zhang W."/>
            <person name="Yang X."/>
            <person name="Jeffery I.B."/>
            <person name="Cooney J.C."/>
            <person name="Kagawa T.F."/>
            <person name="Liu W."/>
            <person name="Song Y."/>
            <person name="Salvetti E."/>
            <person name="Wrobel A."/>
            <person name="Rasinkangas P."/>
            <person name="Parkhill J."/>
            <person name="Rea M.C."/>
            <person name="O'Sullivan O."/>
            <person name="Ritari J."/>
            <person name="Douillard F.P."/>
            <person name="Paul Ross R."/>
            <person name="Yang R."/>
            <person name="Briner A.E."/>
            <person name="Felis G.E."/>
            <person name="de Vos W.M."/>
            <person name="Barrangou R."/>
            <person name="Klaenhammer T.R."/>
            <person name="Caufield P.W."/>
            <person name="Cui Y."/>
            <person name="Zhang H."/>
            <person name="O'Toole P.W."/>
        </authorList>
    </citation>
    <scope>NUCLEOTIDE SEQUENCE [LARGE SCALE GENOMIC DNA]</scope>
    <source>
        <strain evidence="8 9">ATCC 27304</strain>
    </source>
</reference>
<proteinExistence type="predicted"/>
<name>A0A0R2FQT1_9LACO</name>
<keyword evidence="2" id="KW-0762">Sugar transport</keyword>
<dbReference type="PANTHER" id="PTHR34382">
    <property type="entry name" value="PTS SYSTEM N,N'-DIACETYLCHITOBIOSE-SPECIFIC EIIA COMPONENT"/>
    <property type="match status" value="1"/>
</dbReference>
<comment type="cofactor">
    <cofactor evidence="6">
        <name>Mg(2+)</name>
        <dbReference type="ChEBI" id="CHEBI:18420"/>
    </cofactor>
    <text evidence="6">Binds 1 Mg(2+) ion per trimer.</text>
</comment>
<organism evidence="8 9">
    <name type="scientific">Liquorilactobacillus mali</name>
    <dbReference type="NCBI Taxonomy" id="1618"/>
    <lineage>
        <taxon>Bacteria</taxon>
        <taxon>Bacillati</taxon>
        <taxon>Bacillota</taxon>
        <taxon>Bacilli</taxon>
        <taxon>Lactobacillales</taxon>
        <taxon>Lactobacillaceae</taxon>
        <taxon>Liquorilactobacillus</taxon>
    </lineage>
</organism>
<dbReference type="OrthoDB" id="350602at2"/>
<evidence type="ECO:0000313" key="9">
    <source>
        <dbReference type="Proteomes" id="UP000051727"/>
    </source>
</evidence>
<evidence type="ECO:0000256" key="2">
    <source>
        <dbReference type="ARBA" id="ARBA00022597"/>
    </source>
</evidence>
<dbReference type="PIRSF" id="PIRSF000699">
    <property type="entry name" value="PTS_IILac_III"/>
    <property type="match status" value="1"/>
</dbReference>
<evidence type="ECO:0000256" key="1">
    <source>
        <dbReference type="ARBA" id="ARBA00022448"/>
    </source>
</evidence>
<evidence type="ECO:0000256" key="4">
    <source>
        <dbReference type="ARBA" id="ARBA00022683"/>
    </source>
</evidence>
<evidence type="ECO:0000256" key="7">
    <source>
        <dbReference type="PROSITE-ProRule" id="PRU00418"/>
    </source>
</evidence>
<feature type="modified residue" description="Phosphohistidine; by HPr" evidence="7">
    <location>
        <position position="77"/>
    </location>
</feature>
<dbReference type="CDD" id="cd00215">
    <property type="entry name" value="PTS_IIA_lac"/>
    <property type="match status" value="1"/>
</dbReference>
<dbReference type="EMBL" id="JQAR01000010">
    <property type="protein sequence ID" value="KRN29995.1"/>
    <property type="molecule type" value="Genomic_DNA"/>
</dbReference>
<dbReference type="InterPro" id="IPR003188">
    <property type="entry name" value="PTS_IIA_lac/cel"/>
</dbReference>
<keyword evidence="6" id="KW-0479">Metal-binding</keyword>
<dbReference type="GO" id="GO:0009401">
    <property type="term" value="P:phosphoenolpyruvate-dependent sugar phosphotransferase system"/>
    <property type="evidence" value="ECO:0007669"/>
    <property type="project" value="UniProtKB-KW"/>
</dbReference>
<dbReference type="PANTHER" id="PTHR34382:SF7">
    <property type="entry name" value="PTS SYSTEM N,N'-DIACETYLCHITOBIOSE-SPECIFIC EIIA COMPONENT"/>
    <property type="match status" value="1"/>
</dbReference>
<dbReference type="GeneID" id="98315442"/>
<feature type="active site" description="Tele-phosphohistidine intermediate" evidence="5">
    <location>
        <position position="77"/>
    </location>
</feature>
<dbReference type="Proteomes" id="UP000051727">
    <property type="component" value="Unassembled WGS sequence"/>
</dbReference>
<dbReference type="RefSeq" id="WP_003689229.1">
    <property type="nucleotide sequence ID" value="NZ_CP045035.1"/>
</dbReference>
<gene>
    <name evidence="8" type="ORF">IV36_GL000264</name>
</gene>
<keyword evidence="1" id="KW-0813">Transport</keyword>
<dbReference type="Pfam" id="PF02255">
    <property type="entry name" value="PTS_IIA"/>
    <property type="match status" value="1"/>
</dbReference>
<evidence type="ECO:0000256" key="6">
    <source>
        <dbReference type="PIRSR" id="PIRSR000699-2"/>
    </source>
</evidence>
<feature type="binding site" evidence="6">
    <location>
        <position position="80"/>
    </location>
    <ligand>
        <name>Mg(2+)</name>
        <dbReference type="ChEBI" id="CHEBI:18420"/>
        <note>ligand shared between all trimeric partners</note>
    </ligand>
</feature>
<keyword evidence="6" id="KW-0460">Magnesium</keyword>
<dbReference type="STRING" id="1618.IV36_GL000264"/>
<accession>A0A0R2FQT1</accession>
<dbReference type="Gene3D" id="1.20.58.80">
    <property type="entry name" value="Phosphotransferase system, lactose/cellobiose-type IIA subunit"/>
    <property type="match status" value="1"/>
</dbReference>
<dbReference type="PROSITE" id="PS51095">
    <property type="entry name" value="PTS_EIIA_TYPE_3"/>
    <property type="match status" value="1"/>
</dbReference>
<evidence type="ECO:0000313" key="8">
    <source>
        <dbReference type="EMBL" id="KRN29995.1"/>
    </source>
</evidence>
<keyword evidence="3" id="KW-0808">Transferase</keyword>
<protein>
    <submittedName>
        <fullName evidence="8">Cellobiose PTS, EIIA</fullName>
    </submittedName>
</protein>
<dbReference type="AlphaFoldDB" id="A0A0R2FQT1"/>
<sequence length="106" mass="11588">MDEKQQETIMGLIINGGNAKGAAFEAIRAAKEGDFETADKKLKTADEFMAQAHNAQTGMLTAEANGEHAEVNLLMVHAQDHIMNAITFRDLAGELVDVYRKLAENK</sequence>
<dbReference type="InterPro" id="IPR036542">
    <property type="entry name" value="PTS_IIA_lac/cel_sf"/>
</dbReference>
<keyword evidence="4" id="KW-0598">Phosphotransferase system</keyword>
<comment type="caution">
    <text evidence="8">The sequence shown here is derived from an EMBL/GenBank/DDBJ whole genome shotgun (WGS) entry which is preliminary data.</text>
</comment>
<evidence type="ECO:0000256" key="5">
    <source>
        <dbReference type="PIRSR" id="PIRSR000699-1"/>
    </source>
</evidence>
<dbReference type="GO" id="GO:0046872">
    <property type="term" value="F:metal ion binding"/>
    <property type="evidence" value="ECO:0007669"/>
    <property type="project" value="UniProtKB-KW"/>
</dbReference>